<organism evidence="2 3">
    <name type="scientific">Pseudoneobacillus rhizosphaerae</name>
    <dbReference type="NCBI Taxonomy" id="2880968"/>
    <lineage>
        <taxon>Bacteria</taxon>
        <taxon>Bacillati</taxon>
        <taxon>Bacillota</taxon>
        <taxon>Bacilli</taxon>
        <taxon>Bacillales</taxon>
        <taxon>Bacillaceae</taxon>
        <taxon>Pseudoneobacillus</taxon>
    </lineage>
</organism>
<dbReference type="EMBL" id="CAKJTG010000009">
    <property type="protein sequence ID" value="CAG9608204.1"/>
    <property type="molecule type" value="Genomic_DNA"/>
</dbReference>
<dbReference type="Gene3D" id="3.30.1180.10">
    <property type="match status" value="1"/>
</dbReference>
<dbReference type="Gene3D" id="3.40.50.10170">
    <property type="match status" value="1"/>
</dbReference>
<dbReference type="PANTHER" id="PTHR33434">
    <property type="entry name" value="DEGV DOMAIN-CONTAINING PROTEIN DR_1986-RELATED"/>
    <property type="match status" value="1"/>
</dbReference>
<accession>A0A9C7G9A4</accession>
<dbReference type="SUPFAM" id="SSF82549">
    <property type="entry name" value="DAK1/DegV-like"/>
    <property type="match status" value="1"/>
</dbReference>
<evidence type="ECO:0000313" key="2">
    <source>
        <dbReference type="EMBL" id="CAG9608204.1"/>
    </source>
</evidence>
<evidence type="ECO:0000313" key="3">
    <source>
        <dbReference type="Proteomes" id="UP000789845"/>
    </source>
</evidence>
<dbReference type="InterPro" id="IPR050270">
    <property type="entry name" value="DegV_domain_contain"/>
</dbReference>
<keyword evidence="1" id="KW-0446">Lipid-binding</keyword>
<dbReference type="NCBIfam" id="TIGR00762">
    <property type="entry name" value="DegV"/>
    <property type="match status" value="1"/>
</dbReference>
<dbReference type="Pfam" id="PF02645">
    <property type="entry name" value="DegV"/>
    <property type="match status" value="1"/>
</dbReference>
<dbReference type="AlphaFoldDB" id="A0A9C7G9A4"/>
<dbReference type="InterPro" id="IPR003797">
    <property type="entry name" value="DegV"/>
</dbReference>
<dbReference type="Proteomes" id="UP000789845">
    <property type="component" value="Unassembled WGS sequence"/>
</dbReference>
<dbReference type="GO" id="GO:0008289">
    <property type="term" value="F:lipid binding"/>
    <property type="evidence" value="ECO:0007669"/>
    <property type="project" value="UniProtKB-KW"/>
</dbReference>
<evidence type="ECO:0000256" key="1">
    <source>
        <dbReference type="ARBA" id="ARBA00023121"/>
    </source>
</evidence>
<gene>
    <name evidence="2" type="primary">degV_2</name>
    <name evidence="2" type="ORF">NEOCIP111885_01896</name>
</gene>
<dbReference type="RefSeq" id="WP_230496450.1">
    <property type="nucleotide sequence ID" value="NZ_CAKJTG010000009.1"/>
</dbReference>
<proteinExistence type="predicted"/>
<dbReference type="InterPro" id="IPR043168">
    <property type="entry name" value="DegV_C"/>
</dbReference>
<dbReference type="PANTHER" id="PTHR33434:SF2">
    <property type="entry name" value="FATTY ACID-BINDING PROTEIN TM_1468"/>
    <property type="match status" value="1"/>
</dbReference>
<dbReference type="PROSITE" id="PS51482">
    <property type="entry name" value="DEGV"/>
    <property type="match status" value="1"/>
</dbReference>
<protein>
    <submittedName>
        <fullName evidence="2">Protein DegV</fullName>
    </submittedName>
</protein>
<name>A0A9C7G9A4_9BACI</name>
<sequence>MKKIAWVTDSTAFIDEELHSHPDVYVIPLTIVLDGQEYLDGIDLTPHELYLRLKTLTNPPKTSQPAVGEFVTLYEDLAKKYDMIVSVLLSSKLSGTVSSSQQAAQLVDIPVVTIDSKILTYPLSALVKMGLRELQADGDVESVIKYLEAQTDKTETYVLIGSLEQLHRSGRMNGVQFFLGSMLNVKPIICIKDGKLETKEKTRSEKKAKEKITELLRSSNAKSPIKEAYILYGLNPEEALRWKKDLEQSFPEIDFLTCPLCATIGVHAGENTLGISWYNN</sequence>
<reference evidence="2" key="1">
    <citation type="submission" date="2021-10" db="EMBL/GenBank/DDBJ databases">
        <authorList>
            <person name="Criscuolo A."/>
        </authorList>
    </citation>
    <scope>NUCLEOTIDE SEQUENCE</scope>
    <source>
        <strain evidence="2">CIP111885</strain>
    </source>
</reference>
<keyword evidence="3" id="KW-1185">Reference proteome</keyword>
<comment type="caution">
    <text evidence="2">The sequence shown here is derived from an EMBL/GenBank/DDBJ whole genome shotgun (WGS) entry which is preliminary data.</text>
</comment>